<dbReference type="RefSeq" id="WP_387346972.1">
    <property type="nucleotide sequence ID" value="NZ_JBIAXI010000032.1"/>
</dbReference>
<dbReference type="Proteomes" id="UP001602119">
    <property type="component" value="Unassembled WGS sequence"/>
</dbReference>
<reference evidence="2 3" key="1">
    <citation type="submission" date="2024-10" db="EMBL/GenBank/DDBJ databases">
        <title>The Natural Products Discovery Center: Release of the First 8490 Sequenced Strains for Exploring Actinobacteria Biosynthetic Diversity.</title>
        <authorList>
            <person name="Kalkreuter E."/>
            <person name="Kautsar S.A."/>
            <person name="Yang D."/>
            <person name="Bader C.D."/>
            <person name="Teijaro C.N."/>
            <person name="Fluegel L."/>
            <person name="Davis C.M."/>
            <person name="Simpson J.R."/>
            <person name="Lauterbach L."/>
            <person name="Steele A.D."/>
            <person name="Gui C."/>
            <person name="Meng S."/>
            <person name="Li G."/>
            <person name="Viehrig K."/>
            <person name="Ye F."/>
            <person name="Su P."/>
            <person name="Kiefer A.F."/>
            <person name="Nichols A."/>
            <person name="Cepeda A.J."/>
            <person name="Yan W."/>
            <person name="Fan B."/>
            <person name="Jiang Y."/>
            <person name="Adhikari A."/>
            <person name="Zheng C.-J."/>
            <person name="Schuster L."/>
            <person name="Cowan T.M."/>
            <person name="Smanski M.J."/>
            <person name="Chevrette M.G."/>
            <person name="De Carvalho L.P.S."/>
            <person name="Shen B."/>
        </authorList>
    </citation>
    <scope>NUCLEOTIDE SEQUENCE [LARGE SCALE GENOMIC DNA]</scope>
    <source>
        <strain evidence="2 3">NPDC001281</strain>
    </source>
</reference>
<organism evidence="2 3">
    <name type="scientific">Microtetraspora fusca</name>
    <dbReference type="NCBI Taxonomy" id="1997"/>
    <lineage>
        <taxon>Bacteria</taxon>
        <taxon>Bacillati</taxon>
        <taxon>Actinomycetota</taxon>
        <taxon>Actinomycetes</taxon>
        <taxon>Streptosporangiales</taxon>
        <taxon>Streptosporangiaceae</taxon>
        <taxon>Microtetraspora</taxon>
    </lineage>
</organism>
<comment type="caution">
    <text evidence="2">The sequence shown here is derived from an EMBL/GenBank/DDBJ whole genome shotgun (WGS) entry which is preliminary data.</text>
</comment>
<keyword evidence="3" id="KW-1185">Reference proteome</keyword>
<sequence length="51" mass="5649">MVLLEARDRQDDRDGQGGRDNGQAVADDVGNGRIPYVVQLLDIHVFAAHQF</sequence>
<gene>
    <name evidence="2" type="ORF">ACFY05_36970</name>
</gene>
<feature type="region of interest" description="Disordered" evidence="1">
    <location>
        <begin position="1"/>
        <end position="27"/>
    </location>
</feature>
<evidence type="ECO:0000256" key="1">
    <source>
        <dbReference type="SAM" id="MobiDB-lite"/>
    </source>
</evidence>
<proteinExistence type="predicted"/>
<evidence type="ECO:0000313" key="2">
    <source>
        <dbReference type="EMBL" id="MFF4778431.1"/>
    </source>
</evidence>
<dbReference type="EMBL" id="JBIAXI010000032">
    <property type="protein sequence ID" value="MFF4778431.1"/>
    <property type="molecule type" value="Genomic_DNA"/>
</dbReference>
<evidence type="ECO:0000313" key="3">
    <source>
        <dbReference type="Proteomes" id="UP001602119"/>
    </source>
</evidence>
<feature type="compositionally biased region" description="Basic and acidic residues" evidence="1">
    <location>
        <begin position="1"/>
        <end position="17"/>
    </location>
</feature>
<name>A0ABW6VHM4_MICFU</name>
<accession>A0ABW6VHM4</accession>
<protein>
    <submittedName>
        <fullName evidence="2">Uncharacterized protein</fullName>
    </submittedName>
</protein>